<dbReference type="SUPFAM" id="SSF47413">
    <property type="entry name" value="lambda repressor-like DNA-binding domains"/>
    <property type="match status" value="1"/>
</dbReference>
<dbReference type="GO" id="GO:0003677">
    <property type="term" value="F:DNA binding"/>
    <property type="evidence" value="ECO:0007669"/>
    <property type="project" value="InterPro"/>
</dbReference>
<name>Q0VND9_ALCBS</name>
<dbReference type="PROSITE" id="PS50943">
    <property type="entry name" value="HTH_CROC1"/>
    <property type="match status" value="1"/>
</dbReference>
<evidence type="ECO:0000313" key="4">
    <source>
        <dbReference type="Proteomes" id="UP000008871"/>
    </source>
</evidence>
<dbReference type="InterPro" id="IPR010982">
    <property type="entry name" value="Lambda_DNA-bd_dom_sf"/>
</dbReference>
<feature type="region of interest" description="Disordered" evidence="1">
    <location>
        <begin position="171"/>
        <end position="212"/>
    </location>
</feature>
<dbReference type="InterPro" id="IPR050400">
    <property type="entry name" value="Bact_Cytoskel_RodZ"/>
</dbReference>
<evidence type="ECO:0000256" key="1">
    <source>
        <dbReference type="SAM" id="MobiDB-lite"/>
    </source>
</evidence>
<evidence type="ECO:0000313" key="3">
    <source>
        <dbReference type="EMBL" id="CAL17309.1"/>
    </source>
</evidence>
<dbReference type="InterPro" id="IPR025194">
    <property type="entry name" value="RodZ-like_C"/>
</dbReference>
<keyword evidence="4" id="KW-1185">Reference proteome</keyword>
<reference evidence="3 4" key="1">
    <citation type="journal article" date="2006" name="Nat. Biotechnol.">
        <title>Genome sequence of the ubiquitous hydrocarbon-degrading marine bacterium Alcanivorax borkumensis.</title>
        <authorList>
            <person name="Schneiker S."/>
            <person name="Martins dos Santos V.A.P."/>
            <person name="Bartels D."/>
            <person name="Bekel T."/>
            <person name="Brecht M."/>
            <person name="Buhrmester J."/>
            <person name="Chernikova T.N."/>
            <person name="Denaro R."/>
            <person name="Ferrer M."/>
            <person name="Gertler C."/>
            <person name="Goesmann A."/>
            <person name="Golyshina O.V."/>
            <person name="Kaminski F."/>
            <person name="Khachane A.N."/>
            <person name="Lang S."/>
            <person name="Linke B."/>
            <person name="McHardy A.C."/>
            <person name="Meyer F."/>
            <person name="Nechitaylo T."/>
            <person name="Puehler A."/>
            <person name="Regenhardt D."/>
            <person name="Rupp O."/>
            <person name="Sabirova J.S."/>
            <person name="Selbitschka W."/>
            <person name="Yakimov M.M."/>
            <person name="Timmis K.N."/>
            <person name="Vorhoelter F.-J."/>
            <person name="Weidner S."/>
            <person name="Kaiser O."/>
            <person name="Golyshin P.N."/>
        </authorList>
    </citation>
    <scope>NUCLEOTIDE SEQUENCE [LARGE SCALE GENOMIC DNA]</scope>
    <source>
        <strain evidence="4">ATCC 700651 / DSM 11573 / NCIMB 13689 / SK2</strain>
    </source>
</reference>
<dbReference type="RefSeq" id="WP_011589140.1">
    <property type="nucleotide sequence ID" value="NC_008260.1"/>
</dbReference>
<dbReference type="eggNOG" id="COG1426">
    <property type="taxonomic scope" value="Bacteria"/>
</dbReference>
<dbReference type="CDD" id="cd00093">
    <property type="entry name" value="HTH_XRE"/>
    <property type="match status" value="1"/>
</dbReference>
<protein>
    <recommendedName>
        <fullName evidence="2">HTH cro/C1-type domain-containing protein</fullName>
    </recommendedName>
</protein>
<dbReference type="HOGENOM" id="CLU_047530_3_1_6"/>
<organism evidence="3 4">
    <name type="scientific">Alcanivorax borkumensis (strain ATCC 700651 / DSM 11573 / NCIMB 13689 / SK2)</name>
    <dbReference type="NCBI Taxonomy" id="393595"/>
    <lineage>
        <taxon>Bacteria</taxon>
        <taxon>Pseudomonadati</taxon>
        <taxon>Pseudomonadota</taxon>
        <taxon>Gammaproteobacteria</taxon>
        <taxon>Oceanospirillales</taxon>
        <taxon>Alcanivoracaceae</taxon>
        <taxon>Alcanivorax</taxon>
    </lineage>
</organism>
<dbReference type="InterPro" id="IPR001387">
    <property type="entry name" value="Cro/C1-type_HTH"/>
</dbReference>
<dbReference type="EMBL" id="AM286690">
    <property type="protein sequence ID" value="CAL17309.1"/>
    <property type="molecule type" value="Genomic_DNA"/>
</dbReference>
<sequence>MSDDMVVLPGERCRRAREAQGMTQTEAAQRLHLSLTYLQSLDADDYERLPEATFVKGYLRNYARLLGLPAEEIAGTFQQMVNEDALDKPLLLPSIAPPPAAWLKPLLIALALVVLVSLLWAFWPSKGELPALPDKVQEMSQQSEAEADASNNDMGVQRQAQFDDEMAGVTQGASLNGTDATDEGRPQAAAESISDITTEDVGNDDGQLQNNDDVSSMLAANGLDRLSLSFTSNCWIKVTDANGRTLRQGEQSGGASLMLDGKAPFNLTLGNAGAVDELLVNGKAVTLPTDSPGKVVRISVP</sequence>
<dbReference type="AlphaFoldDB" id="Q0VND9"/>
<dbReference type="Pfam" id="PF13413">
    <property type="entry name" value="HTH_25"/>
    <property type="match status" value="1"/>
</dbReference>
<proteinExistence type="predicted"/>
<gene>
    <name evidence="3" type="ordered locus">ABO_1861</name>
</gene>
<dbReference type="PANTHER" id="PTHR34475">
    <property type="match status" value="1"/>
</dbReference>
<dbReference type="Pfam" id="PF13464">
    <property type="entry name" value="RodZ_C"/>
    <property type="match status" value="1"/>
</dbReference>
<dbReference type="Gene3D" id="1.10.260.40">
    <property type="entry name" value="lambda repressor-like DNA-binding domains"/>
    <property type="match status" value="1"/>
</dbReference>
<dbReference type="Proteomes" id="UP000008871">
    <property type="component" value="Chromosome"/>
</dbReference>
<dbReference type="STRING" id="393595.ABO_1861"/>
<evidence type="ECO:0000259" key="2">
    <source>
        <dbReference type="PROSITE" id="PS50943"/>
    </source>
</evidence>
<accession>Q0VND9</accession>
<dbReference type="PANTHER" id="PTHR34475:SF1">
    <property type="entry name" value="CYTOSKELETON PROTEIN RODZ"/>
    <property type="match status" value="1"/>
</dbReference>
<feature type="domain" description="HTH cro/C1-type" evidence="2">
    <location>
        <begin position="14"/>
        <end position="41"/>
    </location>
</feature>
<dbReference type="KEGG" id="abo:ABO_1861"/>
<dbReference type="OrthoDB" id="9790252at2"/>